<dbReference type="InterPro" id="IPR025486">
    <property type="entry name" value="DUF4378"/>
</dbReference>
<feature type="compositionally biased region" description="Basic and acidic residues" evidence="1">
    <location>
        <begin position="322"/>
        <end position="333"/>
    </location>
</feature>
<feature type="region of interest" description="Disordered" evidence="1">
    <location>
        <begin position="112"/>
        <end position="189"/>
    </location>
</feature>
<feature type="compositionally biased region" description="Low complexity" evidence="1">
    <location>
        <begin position="283"/>
        <end position="298"/>
    </location>
</feature>
<feature type="compositionally biased region" description="Basic and acidic residues" evidence="1">
    <location>
        <begin position="170"/>
        <end position="189"/>
    </location>
</feature>
<comment type="caution">
    <text evidence="3">The sequence shown here is derived from an EMBL/GenBank/DDBJ whole genome shotgun (WGS) entry which is preliminary data.</text>
</comment>
<name>A0AAW1M748_SAPOF</name>
<reference evidence="3" key="1">
    <citation type="submission" date="2024-03" db="EMBL/GenBank/DDBJ databases">
        <title>WGS assembly of Saponaria officinalis var. Norfolk2.</title>
        <authorList>
            <person name="Jenkins J."/>
            <person name="Shu S."/>
            <person name="Grimwood J."/>
            <person name="Barry K."/>
            <person name="Goodstein D."/>
            <person name="Schmutz J."/>
            <person name="Leebens-Mack J."/>
            <person name="Osbourn A."/>
        </authorList>
    </citation>
    <scope>NUCLEOTIDE SEQUENCE [LARGE SCALE GENOMIC DNA]</scope>
    <source>
        <strain evidence="3">JIC</strain>
    </source>
</reference>
<feature type="compositionally biased region" description="Polar residues" evidence="1">
    <location>
        <begin position="153"/>
        <end position="162"/>
    </location>
</feature>
<protein>
    <recommendedName>
        <fullName evidence="2">DUF4378 domain-containing protein</fullName>
    </recommendedName>
</protein>
<dbReference type="PANTHER" id="PTHR31680:SF15">
    <property type="entry name" value="PROTEIN LONGIFOLIA 2"/>
    <property type="match status" value="1"/>
</dbReference>
<feature type="compositionally biased region" description="Polar residues" evidence="1">
    <location>
        <begin position="233"/>
        <end position="242"/>
    </location>
</feature>
<feature type="compositionally biased region" description="Basic and acidic residues" evidence="1">
    <location>
        <begin position="453"/>
        <end position="471"/>
    </location>
</feature>
<feature type="region of interest" description="Disordered" evidence="1">
    <location>
        <begin position="506"/>
        <end position="564"/>
    </location>
</feature>
<sequence>MSAKLLYSLSGENLNQQKQMGCMNGFLQFFDPHHFISGRSNGRILPPDENRTQVGRAAGATKKTKEKRLKVIKTTQGNSSESSRISVSSSSASTTFASVDCEWSVKNDKFQSPIKTLPREQAARHGKNRIDSPRLLQSPKHDSPRLVARNDSFRSTSSNQSAPVLPLRKRYPDEPVKDSPRLSHDTREARETYISSLKLRDLPRLSLDSRQQTIKKFVHESKDDLVLRHLQREAQNPRNAQNLPKEPASSRPPSNVVAKLMGLEALSDCNQIIKTQIEQNDPSVCGSSSSLSRSSRTSNESRVKRVSKSRRENSGEAKTQQTRKDKPPSKVSKDPVPWKTQEEQQASSQVTSKNQELSHEPKKHTITVYANIEKRMNDLDFKRSGKDLRALKHILDSIHREKTKLLSTNEDMSSDNEFTTCSNSSTYMSLKQGLRNEASQDQDHIGHMPLTGKESRSTKDTKSRDTKPYNFIRDSKKEAAFAIQDLPLKSLHRIKIGKPGNNIKEAAQKKSTKHNTPMANHFHDPSHQTHCTTRNKSGERTPRPKTASKGQPTMTVNVPSPVRSSKTISNNIYSHTPATAICSKTSQHKPNTKGLRSQTPTLQQKLHILTNEDGHSEVIRCDPTFRNQENNTNTNFSKGTSERVSQMQSVLANTDHPGIKSDTWLLAINNKNAKGVSGDTTPEELAIVTREQPSPVSVLDANFYGDESPSPVKKKPTAFRDYETNAAYKEAEWRDIDLTYLPNTLGPTFSCEKEDVIVENFSQTVQTLKQVDNSRGISTETVDSQEEENHEKAYVSEILAASGILDDISSNAVNVQLGQLQAIDPKLFIVLEQTKESRYLPAKRSTGKEDTIMGHNGRHQRKLLFDIVNEILSQKLSSTGLGMQPRLVKKISAPTTDIREVLQEICTEINQFQANSSHQGLLDDENDFLAAIIEKDLSHATGNWGNISSEIPRLVLDVERLIFKDLIAELIN</sequence>
<evidence type="ECO:0000256" key="1">
    <source>
        <dbReference type="SAM" id="MobiDB-lite"/>
    </source>
</evidence>
<dbReference type="InterPro" id="IPR033334">
    <property type="entry name" value="LNG1/2"/>
</dbReference>
<organism evidence="3 4">
    <name type="scientific">Saponaria officinalis</name>
    <name type="common">Common soapwort</name>
    <name type="synonym">Lychnis saponaria</name>
    <dbReference type="NCBI Taxonomy" id="3572"/>
    <lineage>
        <taxon>Eukaryota</taxon>
        <taxon>Viridiplantae</taxon>
        <taxon>Streptophyta</taxon>
        <taxon>Embryophyta</taxon>
        <taxon>Tracheophyta</taxon>
        <taxon>Spermatophyta</taxon>
        <taxon>Magnoliopsida</taxon>
        <taxon>eudicotyledons</taxon>
        <taxon>Gunneridae</taxon>
        <taxon>Pentapetalae</taxon>
        <taxon>Caryophyllales</taxon>
        <taxon>Caryophyllaceae</taxon>
        <taxon>Caryophylleae</taxon>
        <taxon>Saponaria</taxon>
    </lineage>
</organism>
<feature type="region of interest" description="Disordered" evidence="1">
    <location>
        <begin position="279"/>
        <end position="362"/>
    </location>
</feature>
<feature type="region of interest" description="Disordered" evidence="1">
    <location>
        <begin position="233"/>
        <end position="254"/>
    </location>
</feature>
<gene>
    <name evidence="3" type="ORF">RND81_03G089000</name>
</gene>
<evidence type="ECO:0000259" key="2">
    <source>
        <dbReference type="Pfam" id="PF14309"/>
    </source>
</evidence>
<feature type="compositionally biased region" description="Polar residues" evidence="1">
    <location>
        <begin position="343"/>
        <end position="355"/>
    </location>
</feature>
<feature type="domain" description="DUF4378" evidence="2">
    <location>
        <begin position="792"/>
        <end position="969"/>
    </location>
</feature>
<keyword evidence="4" id="KW-1185">Reference proteome</keyword>
<feature type="compositionally biased region" description="Basic and acidic residues" evidence="1">
    <location>
        <begin position="299"/>
        <end position="315"/>
    </location>
</feature>
<evidence type="ECO:0000313" key="3">
    <source>
        <dbReference type="EMBL" id="KAK9741209.1"/>
    </source>
</evidence>
<dbReference type="Proteomes" id="UP001443914">
    <property type="component" value="Unassembled WGS sequence"/>
</dbReference>
<proteinExistence type="predicted"/>
<dbReference type="PANTHER" id="PTHR31680">
    <property type="entry name" value="LONGIFOLIA PROTEIN"/>
    <property type="match status" value="1"/>
</dbReference>
<dbReference type="Pfam" id="PF14309">
    <property type="entry name" value="DUF4378"/>
    <property type="match status" value="1"/>
</dbReference>
<feature type="compositionally biased region" description="Basic and acidic residues" evidence="1">
    <location>
        <begin position="117"/>
        <end position="132"/>
    </location>
</feature>
<dbReference type="EMBL" id="JBDFQZ010000003">
    <property type="protein sequence ID" value="KAK9741209.1"/>
    <property type="molecule type" value="Genomic_DNA"/>
</dbReference>
<feature type="compositionally biased region" description="Polar residues" evidence="1">
    <location>
        <begin position="548"/>
        <end position="564"/>
    </location>
</feature>
<dbReference type="GO" id="GO:0051513">
    <property type="term" value="P:regulation of monopolar cell growth"/>
    <property type="evidence" value="ECO:0007669"/>
    <property type="project" value="InterPro"/>
</dbReference>
<accession>A0AAW1M748</accession>
<dbReference type="AlphaFoldDB" id="A0AAW1M748"/>
<feature type="region of interest" description="Disordered" evidence="1">
    <location>
        <begin position="433"/>
        <end position="471"/>
    </location>
</feature>
<evidence type="ECO:0000313" key="4">
    <source>
        <dbReference type="Proteomes" id="UP001443914"/>
    </source>
</evidence>
<feature type="region of interest" description="Disordered" evidence="1">
    <location>
        <begin position="42"/>
        <end position="63"/>
    </location>
</feature>